<feature type="compositionally biased region" description="Basic and acidic residues" evidence="1">
    <location>
        <begin position="81"/>
        <end position="90"/>
    </location>
</feature>
<dbReference type="GO" id="GO:0002244">
    <property type="term" value="P:hematopoietic progenitor cell differentiation"/>
    <property type="evidence" value="ECO:0007669"/>
    <property type="project" value="TreeGrafter"/>
</dbReference>
<dbReference type="InterPro" id="IPR033184">
    <property type="entry name" value="PRRC2"/>
</dbReference>
<feature type="region of interest" description="Disordered" evidence="1">
    <location>
        <begin position="71"/>
        <end position="160"/>
    </location>
</feature>
<proteinExistence type="predicted"/>
<dbReference type="EMBL" id="KB532022">
    <property type="protein sequence ID" value="EMP34540.1"/>
    <property type="molecule type" value="Genomic_DNA"/>
</dbReference>
<name>M7BFZ7_CHEMY</name>
<evidence type="ECO:0000313" key="3">
    <source>
        <dbReference type="Proteomes" id="UP000031443"/>
    </source>
</evidence>
<evidence type="ECO:0000313" key="2">
    <source>
        <dbReference type="EMBL" id="EMP34540.1"/>
    </source>
</evidence>
<dbReference type="Proteomes" id="UP000031443">
    <property type="component" value="Unassembled WGS sequence"/>
</dbReference>
<dbReference type="STRING" id="8469.M7BFZ7"/>
<accession>M7BFZ7</accession>
<gene>
    <name evidence="2" type="ORF">UY3_08370</name>
</gene>
<feature type="compositionally biased region" description="Polar residues" evidence="1">
    <location>
        <begin position="100"/>
        <end position="114"/>
    </location>
</feature>
<organism evidence="2 3">
    <name type="scientific">Chelonia mydas</name>
    <name type="common">Green sea-turtle</name>
    <name type="synonym">Chelonia agassizi</name>
    <dbReference type="NCBI Taxonomy" id="8469"/>
    <lineage>
        <taxon>Eukaryota</taxon>
        <taxon>Metazoa</taxon>
        <taxon>Chordata</taxon>
        <taxon>Craniata</taxon>
        <taxon>Vertebrata</taxon>
        <taxon>Euteleostomi</taxon>
        <taxon>Archelosauria</taxon>
        <taxon>Testudinata</taxon>
        <taxon>Testudines</taxon>
        <taxon>Cryptodira</taxon>
        <taxon>Durocryptodira</taxon>
        <taxon>Americhelydia</taxon>
        <taxon>Chelonioidea</taxon>
        <taxon>Cheloniidae</taxon>
        <taxon>Chelonia</taxon>
    </lineage>
</organism>
<reference evidence="3" key="1">
    <citation type="journal article" date="2013" name="Nat. Genet.">
        <title>The draft genomes of soft-shell turtle and green sea turtle yield insights into the development and evolution of the turtle-specific body plan.</title>
        <authorList>
            <person name="Wang Z."/>
            <person name="Pascual-Anaya J."/>
            <person name="Zadissa A."/>
            <person name="Li W."/>
            <person name="Niimura Y."/>
            <person name="Huang Z."/>
            <person name="Li C."/>
            <person name="White S."/>
            <person name="Xiong Z."/>
            <person name="Fang D."/>
            <person name="Wang B."/>
            <person name="Ming Y."/>
            <person name="Chen Y."/>
            <person name="Zheng Y."/>
            <person name="Kuraku S."/>
            <person name="Pignatelli M."/>
            <person name="Herrero J."/>
            <person name="Beal K."/>
            <person name="Nozawa M."/>
            <person name="Li Q."/>
            <person name="Wang J."/>
            <person name="Zhang H."/>
            <person name="Yu L."/>
            <person name="Shigenobu S."/>
            <person name="Wang J."/>
            <person name="Liu J."/>
            <person name="Flicek P."/>
            <person name="Searle S."/>
            <person name="Wang J."/>
            <person name="Kuratani S."/>
            <person name="Yin Y."/>
            <person name="Aken B."/>
            <person name="Zhang G."/>
            <person name="Irie N."/>
        </authorList>
    </citation>
    <scope>NUCLEOTIDE SEQUENCE [LARGE SCALE GENOMIC DNA]</scope>
</reference>
<feature type="compositionally biased region" description="Polar residues" evidence="1">
    <location>
        <begin position="138"/>
        <end position="160"/>
    </location>
</feature>
<dbReference type="eggNOG" id="KOG4817">
    <property type="taxonomic scope" value="Eukaryota"/>
</dbReference>
<evidence type="ECO:0000256" key="1">
    <source>
        <dbReference type="SAM" id="MobiDB-lite"/>
    </source>
</evidence>
<feature type="region of interest" description="Disordered" evidence="1">
    <location>
        <begin position="284"/>
        <end position="356"/>
    </location>
</feature>
<dbReference type="PANTHER" id="PTHR14038:SF6">
    <property type="entry name" value="PROTEIN PRRC2C"/>
    <property type="match status" value="1"/>
</dbReference>
<dbReference type="PANTHER" id="PTHR14038">
    <property type="entry name" value="BAT2 HLA-B-ASSOCIATED TRANSCRIPT 2"/>
    <property type="match status" value="1"/>
</dbReference>
<sequence>MASVMSMRRASLLLLSGLSREAQNSLQDFPFDGKALFAEQTDMKLHGLKDSRMFKILGLYIPAPARTKFKLQQAPTQAIHSKYEPPYKKSKDYKKRPQRQSRSAPQPGPSNGKQMSEMDLKAFGSGIDVKPGTPPVTGRSTTPTSSPFRAASASPNNQSNKMNSIVYQKQFQSAAAAVRMTQPFPAQFAPQILSQPNLIPPLVRAPHTNTFPAPVQRPPMALASQMPPQLTTGLMSHPRLQHVARGPCVSLSGVRGNQAQATMKAEQDVKAKQRAEVLQSTHRFFSEQQQPSKPIGGKAQKVDESGSKPAEAMTDSSGVCQDKMEEKPAPAPAVTTKPVRTGPIKPQAIKTEETKS</sequence>
<protein>
    <submittedName>
        <fullName evidence="2">Protein PRRC2C</fullName>
    </submittedName>
</protein>
<keyword evidence="3" id="KW-1185">Reference proteome</keyword>
<dbReference type="AlphaFoldDB" id="M7BFZ7"/>